<evidence type="ECO:0000256" key="9">
    <source>
        <dbReference type="ARBA" id="ARBA00022840"/>
    </source>
</evidence>
<dbReference type="FunFam" id="3.30.200.20:FF:000142">
    <property type="entry name" value="Cysteine-rich receptor-like protein kinase 10"/>
    <property type="match status" value="1"/>
</dbReference>
<dbReference type="CDD" id="cd14066">
    <property type="entry name" value="STKc_IRAK"/>
    <property type="match status" value="1"/>
</dbReference>
<feature type="binding site" evidence="16">
    <location>
        <position position="365"/>
    </location>
    <ligand>
        <name>ATP</name>
        <dbReference type="ChEBI" id="CHEBI:30616"/>
    </ligand>
</feature>
<evidence type="ECO:0000259" key="19">
    <source>
        <dbReference type="PROSITE" id="PS51473"/>
    </source>
</evidence>
<evidence type="ECO:0000256" key="1">
    <source>
        <dbReference type="ARBA" id="ARBA00004167"/>
    </source>
</evidence>
<reference evidence="20" key="1">
    <citation type="submission" date="2023-10" db="EMBL/GenBank/DDBJ databases">
        <title>Chromosome-level genome of the transformable northern wattle, Acacia crassicarpa.</title>
        <authorList>
            <person name="Massaro I."/>
            <person name="Sinha N.R."/>
            <person name="Poethig S."/>
            <person name="Leichty A.R."/>
        </authorList>
    </citation>
    <scope>NUCLEOTIDE SEQUENCE</scope>
    <source>
        <strain evidence="20">Acra3RX</strain>
        <tissue evidence="20">Leaf</tissue>
    </source>
</reference>
<evidence type="ECO:0000256" key="17">
    <source>
        <dbReference type="SAM" id="Phobius"/>
    </source>
</evidence>
<feature type="transmembrane region" description="Helical" evidence="17">
    <location>
        <begin position="273"/>
        <end position="297"/>
    </location>
</feature>
<dbReference type="GO" id="GO:0004674">
    <property type="term" value="F:protein serine/threonine kinase activity"/>
    <property type="evidence" value="ECO:0007669"/>
    <property type="project" value="UniProtKB-KW"/>
</dbReference>
<accession>A0AAE1MG95</accession>
<dbReference type="EMBL" id="JAWXYG010000011">
    <property type="protein sequence ID" value="KAK4258926.1"/>
    <property type="molecule type" value="Genomic_DNA"/>
</dbReference>
<dbReference type="InterPro" id="IPR017441">
    <property type="entry name" value="Protein_kinase_ATP_BS"/>
</dbReference>
<dbReference type="Gene3D" id="3.30.430.20">
    <property type="entry name" value="Gnk2 domain, C-X8-C-X2-C motif"/>
    <property type="match status" value="2"/>
</dbReference>
<dbReference type="FunFam" id="3.30.430.20:FF:000003">
    <property type="entry name" value="Cysteine-rich RLK (RECEPTOR-like protein kinase) 10"/>
    <property type="match status" value="1"/>
</dbReference>
<evidence type="ECO:0008006" key="22">
    <source>
        <dbReference type="Google" id="ProtNLM"/>
    </source>
</evidence>
<evidence type="ECO:0000256" key="5">
    <source>
        <dbReference type="ARBA" id="ARBA00022729"/>
    </source>
</evidence>
<dbReference type="InterPro" id="IPR038408">
    <property type="entry name" value="GNK2_sf"/>
</dbReference>
<dbReference type="PANTHER" id="PTHR27002:SF1050">
    <property type="entry name" value="CYSTEINE-RICH RECEPTOR-LIKE PROTEIN KINASE 5"/>
    <property type="match status" value="1"/>
</dbReference>
<keyword evidence="9 16" id="KW-0067">ATP-binding</keyword>
<dbReference type="GO" id="GO:0005886">
    <property type="term" value="C:plasma membrane"/>
    <property type="evidence" value="ECO:0007669"/>
    <property type="project" value="TreeGrafter"/>
</dbReference>
<evidence type="ECO:0000256" key="4">
    <source>
        <dbReference type="ARBA" id="ARBA00022692"/>
    </source>
</evidence>
<evidence type="ECO:0000259" key="18">
    <source>
        <dbReference type="PROSITE" id="PS50011"/>
    </source>
</evidence>
<keyword evidence="7 16" id="KW-0547">Nucleotide-binding</keyword>
<dbReference type="SUPFAM" id="SSF56112">
    <property type="entry name" value="Protein kinase-like (PK-like)"/>
    <property type="match status" value="1"/>
</dbReference>
<dbReference type="PROSITE" id="PS00107">
    <property type="entry name" value="PROTEIN_KINASE_ATP"/>
    <property type="match status" value="1"/>
</dbReference>
<evidence type="ECO:0000256" key="8">
    <source>
        <dbReference type="ARBA" id="ARBA00022777"/>
    </source>
</evidence>
<evidence type="ECO:0000256" key="10">
    <source>
        <dbReference type="ARBA" id="ARBA00022989"/>
    </source>
</evidence>
<evidence type="ECO:0000256" key="3">
    <source>
        <dbReference type="ARBA" id="ARBA00022679"/>
    </source>
</evidence>
<comment type="caution">
    <text evidence="20">The sequence shown here is derived from an EMBL/GenBank/DDBJ whole genome shotgun (WGS) entry which is preliminary data.</text>
</comment>
<keyword evidence="21" id="KW-1185">Reference proteome</keyword>
<keyword evidence="11 17" id="KW-0472">Membrane</keyword>
<evidence type="ECO:0000256" key="14">
    <source>
        <dbReference type="ARBA" id="ARBA00047558"/>
    </source>
</evidence>
<keyword evidence="2" id="KW-0723">Serine/threonine-protein kinase</keyword>
<organism evidence="20 21">
    <name type="scientific">Acacia crassicarpa</name>
    <name type="common">northern wattle</name>
    <dbReference type="NCBI Taxonomy" id="499986"/>
    <lineage>
        <taxon>Eukaryota</taxon>
        <taxon>Viridiplantae</taxon>
        <taxon>Streptophyta</taxon>
        <taxon>Embryophyta</taxon>
        <taxon>Tracheophyta</taxon>
        <taxon>Spermatophyta</taxon>
        <taxon>Magnoliopsida</taxon>
        <taxon>eudicotyledons</taxon>
        <taxon>Gunneridae</taxon>
        <taxon>Pentapetalae</taxon>
        <taxon>rosids</taxon>
        <taxon>fabids</taxon>
        <taxon>Fabales</taxon>
        <taxon>Fabaceae</taxon>
        <taxon>Caesalpinioideae</taxon>
        <taxon>mimosoid clade</taxon>
        <taxon>Acacieae</taxon>
        <taxon>Acacia</taxon>
    </lineage>
</organism>
<evidence type="ECO:0000256" key="12">
    <source>
        <dbReference type="ARBA" id="ARBA00023170"/>
    </source>
</evidence>
<dbReference type="Pfam" id="PF07714">
    <property type="entry name" value="PK_Tyr_Ser-Thr"/>
    <property type="match status" value="1"/>
</dbReference>
<evidence type="ECO:0000256" key="6">
    <source>
        <dbReference type="ARBA" id="ARBA00022737"/>
    </source>
</evidence>
<dbReference type="PANTHER" id="PTHR27002">
    <property type="entry name" value="RECEPTOR-LIKE SERINE/THREONINE-PROTEIN KINASE SD1-8"/>
    <property type="match status" value="1"/>
</dbReference>
<dbReference type="CDD" id="cd23509">
    <property type="entry name" value="Gnk2-like"/>
    <property type="match status" value="2"/>
</dbReference>
<dbReference type="FunFam" id="3.30.430.20:FF:000012">
    <property type="entry name" value="Cysteine-rich receptor-like protein kinase 25"/>
    <property type="match status" value="1"/>
</dbReference>
<evidence type="ECO:0000313" key="21">
    <source>
        <dbReference type="Proteomes" id="UP001293593"/>
    </source>
</evidence>
<keyword evidence="12" id="KW-0675">Receptor</keyword>
<evidence type="ECO:0000256" key="16">
    <source>
        <dbReference type="PROSITE-ProRule" id="PRU10141"/>
    </source>
</evidence>
<keyword evidence="6" id="KW-0677">Repeat</keyword>
<comment type="subcellular location">
    <subcellularLocation>
        <location evidence="1">Membrane</location>
        <topology evidence="1">Single-pass membrane protein</topology>
    </subcellularLocation>
</comment>
<dbReference type="FunFam" id="1.10.510.10:FF:000129">
    <property type="entry name" value="cysteine-rich receptor-like protein kinase 10"/>
    <property type="match status" value="1"/>
</dbReference>
<protein>
    <recommendedName>
        <fullName evidence="22">Cysteine-rich receptor-like protein kinase</fullName>
    </recommendedName>
</protein>
<feature type="domain" description="Gnk2-homologous" evidence="19">
    <location>
        <begin position="143"/>
        <end position="251"/>
    </location>
</feature>
<dbReference type="Gene3D" id="3.30.200.20">
    <property type="entry name" value="Phosphorylase Kinase, domain 1"/>
    <property type="match status" value="1"/>
</dbReference>
<dbReference type="Gene3D" id="1.10.510.10">
    <property type="entry name" value="Transferase(Phosphotransferase) domain 1"/>
    <property type="match status" value="1"/>
</dbReference>
<comment type="catalytic activity">
    <reaction evidence="15">
        <text>L-threonyl-[protein] + ATP = O-phospho-L-threonyl-[protein] + ADP + H(+)</text>
        <dbReference type="Rhea" id="RHEA:46608"/>
        <dbReference type="Rhea" id="RHEA-COMP:11060"/>
        <dbReference type="Rhea" id="RHEA-COMP:11605"/>
        <dbReference type="ChEBI" id="CHEBI:15378"/>
        <dbReference type="ChEBI" id="CHEBI:30013"/>
        <dbReference type="ChEBI" id="CHEBI:30616"/>
        <dbReference type="ChEBI" id="CHEBI:61977"/>
        <dbReference type="ChEBI" id="CHEBI:456216"/>
    </reaction>
</comment>
<keyword evidence="13" id="KW-0325">Glycoprotein</keyword>
<keyword evidence="3" id="KW-0808">Transferase</keyword>
<keyword evidence="5" id="KW-0732">Signal</keyword>
<dbReference type="SMART" id="SM00220">
    <property type="entry name" value="S_TKc"/>
    <property type="match status" value="1"/>
</dbReference>
<dbReference type="InterPro" id="IPR002902">
    <property type="entry name" value="GNK2"/>
</dbReference>
<sequence length="665" mass="74709">MKLFKTNPPLSVLMIFVMILTVIVTSYRAAAQSEEYHYCQNTTFFSSNSSYQTNLNHLLSWLSTNSTRQNGFYYTTAGGNSSNTVYGAFLCRGDLTPNDCHVCASTAAKQILQSCPFDQKSVIWYNECMLRYSDKPFFSSDEVNPRLVYVNTATMSNQSGFMLLLGDTMNEVVAQAVKGGGADKKFATKEANVSSFQTLYTLAQCTPDLSETACDTCLKRATSILPNCCSGTMGARVLQASCIFRYELYPFYHLSPVNASQEPTPKGKNRNSVAIILAIVVSIVTVLLLFFLLCWLVSRRSSKKFKSVPAEETDVEISSVEYLQFDLETVKLATNNFCHENKLGEGGFGEVFKGTLPNGKNIAVKRLSLSSRQGAEEFKNEVVLVAKLQHRNLVRVLGFCLDGEEKILIYEFITNKSLDHFLFDVERKSMLNWPKRYKIIKGIARGILYLHEDSRLTIIHRDLKAGNILLDEDFNPKIADFGMAKIFDVDQTQGNTNRIVGTYGYMPPEYAMHGQLSVKVDVYSFGVLMLEIICGQKSTSFHESNYDEHLLNYAWRKWKDGTPLEVLDMSLRDSYNREEVSRCIQIALSCVQEDPARRPTMQTIVLMLNSYSVSVATPERPPLLVQSTSVEPRLTLESADKSSNKSKSSVSYSIDEASITQVYPR</sequence>
<dbReference type="Proteomes" id="UP001293593">
    <property type="component" value="Unassembled WGS sequence"/>
</dbReference>
<dbReference type="InterPro" id="IPR001245">
    <property type="entry name" value="Ser-Thr/Tyr_kinase_cat_dom"/>
</dbReference>
<evidence type="ECO:0000313" key="20">
    <source>
        <dbReference type="EMBL" id="KAK4258926.1"/>
    </source>
</evidence>
<keyword evidence="10 17" id="KW-1133">Transmembrane helix</keyword>
<dbReference type="GO" id="GO:0006979">
    <property type="term" value="P:response to oxidative stress"/>
    <property type="evidence" value="ECO:0007669"/>
    <property type="project" value="UniProtKB-ARBA"/>
</dbReference>
<evidence type="ECO:0000256" key="15">
    <source>
        <dbReference type="ARBA" id="ARBA00047951"/>
    </source>
</evidence>
<dbReference type="Pfam" id="PF01657">
    <property type="entry name" value="Stress-antifung"/>
    <property type="match status" value="2"/>
</dbReference>
<dbReference type="InterPro" id="IPR000719">
    <property type="entry name" value="Prot_kinase_dom"/>
</dbReference>
<gene>
    <name evidence="20" type="ORF">QN277_005321</name>
</gene>
<evidence type="ECO:0000256" key="2">
    <source>
        <dbReference type="ARBA" id="ARBA00022527"/>
    </source>
</evidence>
<name>A0AAE1MG95_9FABA</name>
<dbReference type="PROSITE" id="PS51473">
    <property type="entry name" value="GNK2"/>
    <property type="match status" value="2"/>
</dbReference>
<proteinExistence type="predicted"/>
<keyword evidence="4 17" id="KW-0812">Transmembrane</keyword>
<dbReference type="GO" id="GO:0042742">
    <property type="term" value="P:defense response to bacterium"/>
    <property type="evidence" value="ECO:0007669"/>
    <property type="project" value="TreeGrafter"/>
</dbReference>
<evidence type="ECO:0000256" key="13">
    <source>
        <dbReference type="ARBA" id="ARBA00023180"/>
    </source>
</evidence>
<keyword evidence="8" id="KW-0418">Kinase</keyword>
<dbReference type="InterPro" id="IPR011009">
    <property type="entry name" value="Kinase-like_dom_sf"/>
</dbReference>
<dbReference type="InterPro" id="IPR008271">
    <property type="entry name" value="Ser/Thr_kinase_AS"/>
</dbReference>
<dbReference type="PROSITE" id="PS00108">
    <property type="entry name" value="PROTEIN_KINASE_ST"/>
    <property type="match status" value="1"/>
</dbReference>
<dbReference type="GO" id="GO:0005524">
    <property type="term" value="F:ATP binding"/>
    <property type="evidence" value="ECO:0007669"/>
    <property type="project" value="UniProtKB-UniRule"/>
</dbReference>
<evidence type="ECO:0000256" key="11">
    <source>
        <dbReference type="ARBA" id="ARBA00023136"/>
    </source>
</evidence>
<dbReference type="AlphaFoldDB" id="A0AAE1MG95"/>
<dbReference type="PROSITE" id="PS50011">
    <property type="entry name" value="PROTEIN_KINASE_DOM"/>
    <property type="match status" value="1"/>
</dbReference>
<feature type="domain" description="Protein kinase" evidence="18">
    <location>
        <begin position="337"/>
        <end position="612"/>
    </location>
</feature>
<comment type="catalytic activity">
    <reaction evidence="14">
        <text>L-seryl-[protein] + ATP = O-phospho-L-seryl-[protein] + ADP + H(+)</text>
        <dbReference type="Rhea" id="RHEA:17989"/>
        <dbReference type="Rhea" id="RHEA-COMP:9863"/>
        <dbReference type="Rhea" id="RHEA-COMP:11604"/>
        <dbReference type="ChEBI" id="CHEBI:15378"/>
        <dbReference type="ChEBI" id="CHEBI:29999"/>
        <dbReference type="ChEBI" id="CHEBI:30616"/>
        <dbReference type="ChEBI" id="CHEBI:83421"/>
        <dbReference type="ChEBI" id="CHEBI:456216"/>
    </reaction>
</comment>
<feature type="domain" description="Gnk2-homologous" evidence="19">
    <location>
        <begin position="33"/>
        <end position="137"/>
    </location>
</feature>
<evidence type="ECO:0000256" key="7">
    <source>
        <dbReference type="ARBA" id="ARBA00022741"/>
    </source>
</evidence>